<accession>A0A1B4VA37</accession>
<feature type="signal peptide" evidence="8">
    <location>
        <begin position="1"/>
        <end position="19"/>
    </location>
</feature>
<evidence type="ECO:0000256" key="5">
    <source>
        <dbReference type="ARBA" id="ARBA00022692"/>
    </source>
</evidence>
<dbReference type="GO" id="GO:0015562">
    <property type="term" value="F:efflux transmembrane transporter activity"/>
    <property type="evidence" value="ECO:0007669"/>
    <property type="project" value="InterPro"/>
</dbReference>
<dbReference type="GO" id="GO:0015288">
    <property type="term" value="F:porin activity"/>
    <property type="evidence" value="ECO:0007669"/>
    <property type="project" value="TreeGrafter"/>
</dbReference>
<keyword evidence="4" id="KW-1134">Transmembrane beta strand</keyword>
<feature type="chain" id="PRO_5008571326" description="Transporter" evidence="8">
    <location>
        <begin position="20"/>
        <end position="441"/>
    </location>
</feature>
<protein>
    <recommendedName>
        <fullName evidence="11">Transporter</fullName>
    </recommendedName>
</protein>
<dbReference type="Proteomes" id="UP000218899">
    <property type="component" value="Chromosome"/>
</dbReference>
<dbReference type="PANTHER" id="PTHR30026:SF20">
    <property type="entry name" value="OUTER MEMBRANE PROTEIN TOLC"/>
    <property type="match status" value="1"/>
</dbReference>
<evidence type="ECO:0000256" key="3">
    <source>
        <dbReference type="ARBA" id="ARBA00022448"/>
    </source>
</evidence>
<dbReference type="RefSeq" id="WP_096457185.1">
    <property type="nucleotide sequence ID" value="NZ_AP014936.1"/>
</dbReference>
<keyword evidence="10" id="KW-1185">Reference proteome</keyword>
<gene>
    <name evidence="9" type="ORF">SVA_0079</name>
</gene>
<dbReference type="AlphaFoldDB" id="A0A1B4VA37"/>
<dbReference type="GO" id="GO:0009279">
    <property type="term" value="C:cell outer membrane"/>
    <property type="evidence" value="ECO:0007669"/>
    <property type="project" value="UniProtKB-SubCell"/>
</dbReference>
<sequence length="441" mass="46900">MGPRLPLLLILLAPALAGAQPLSVEQAVAHALERNPELRAVAAGRRAAAAQAAAAESGRQPEINLRYMARRSDNPLDAFADKLNTRTVTAPDFDPASLNDPDPSTLHATELSLMWPVYTGGRVQAGIAGAAAQESAAELQLRRARETVATQARNAVYAAQAAAEAVRIMDDAVRAAERHAQTTARLLRERRIVQSDKLSADVNLALVQSNREQAVARARNALTQLRRVMGLPPDEAIELAPLADAAEIRPGDAAALERQSQERRADVRAAAAVRDAARTEVDSARAAYRPQVSVGAAQSWYDDSPALANSATSVMGVVSMNLYNGRRTGHQISAAEAGQAAAEARLDAVKQQAAAEVRAALHALEEARRRVEICADNVGKARRTADLVRGRYGEGRTILIDLLQAERVLVEARMEKLNASAGLLAAQANLALATGAVELPE</sequence>
<dbReference type="PANTHER" id="PTHR30026">
    <property type="entry name" value="OUTER MEMBRANE PROTEIN TOLC"/>
    <property type="match status" value="1"/>
</dbReference>
<dbReference type="EMBL" id="AP014936">
    <property type="protein sequence ID" value="BAU46661.1"/>
    <property type="molecule type" value="Genomic_DNA"/>
</dbReference>
<keyword evidence="8" id="KW-0732">Signal</keyword>
<reference evidence="9 10" key="1">
    <citation type="submission" date="2015-08" db="EMBL/GenBank/DDBJ databases">
        <title>Complete genome sequence of Sulfurifustis variabilis.</title>
        <authorList>
            <person name="Miura A."/>
            <person name="Kojima H."/>
            <person name="Fukui M."/>
        </authorList>
    </citation>
    <scope>NUCLEOTIDE SEQUENCE [LARGE SCALE GENOMIC DNA]</scope>
    <source>
        <strain evidence="10">skN76</strain>
    </source>
</reference>
<comment type="similarity">
    <text evidence="2">Belongs to the outer membrane factor (OMF) (TC 1.B.17) family.</text>
</comment>
<keyword evidence="3" id="KW-0813">Transport</keyword>
<dbReference type="Pfam" id="PF02321">
    <property type="entry name" value="OEP"/>
    <property type="match status" value="2"/>
</dbReference>
<name>A0A1B4VA37_9GAMM</name>
<evidence type="ECO:0000313" key="9">
    <source>
        <dbReference type="EMBL" id="BAU46661.1"/>
    </source>
</evidence>
<evidence type="ECO:0008006" key="11">
    <source>
        <dbReference type="Google" id="ProtNLM"/>
    </source>
</evidence>
<dbReference type="Gene3D" id="1.20.1600.10">
    <property type="entry name" value="Outer membrane efflux proteins (OEP)"/>
    <property type="match status" value="1"/>
</dbReference>
<keyword evidence="6" id="KW-0472">Membrane</keyword>
<keyword evidence="5" id="KW-0812">Transmembrane</keyword>
<evidence type="ECO:0000313" key="10">
    <source>
        <dbReference type="Proteomes" id="UP000218899"/>
    </source>
</evidence>
<dbReference type="OrthoDB" id="7061402at2"/>
<dbReference type="InterPro" id="IPR051906">
    <property type="entry name" value="TolC-like"/>
</dbReference>
<dbReference type="GO" id="GO:1990281">
    <property type="term" value="C:efflux pump complex"/>
    <property type="evidence" value="ECO:0007669"/>
    <property type="project" value="TreeGrafter"/>
</dbReference>
<evidence type="ECO:0000256" key="1">
    <source>
        <dbReference type="ARBA" id="ARBA00004442"/>
    </source>
</evidence>
<comment type="subcellular location">
    <subcellularLocation>
        <location evidence="1">Cell outer membrane</location>
    </subcellularLocation>
</comment>
<evidence type="ECO:0000256" key="4">
    <source>
        <dbReference type="ARBA" id="ARBA00022452"/>
    </source>
</evidence>
<dbReference type="KEGG" id="sva:SVA_0079"/>
<evidence type="ECO:0000256" key="8">
    <source>
        <dbReference type="SAM" id="SignalP"/>
    </source>
</evidence>
<dbReference type="InterPro" id="IPR003423">
    <property type="entry name" value="OMP_efflux"/>
</dbReference>
<dbReference type="SUPFAM" id="SSF56954">
    <property type="entry name" value="Outer membrane efflux proteins (OEP)"/>
    <property type="match status" value="1"/>
</dbReference>
<proteinExistence type="inferred from homology"/>
<evidence type="ECO:0000256" key="7">
    <source>
        <dbReference type="ARBA" id="ARBA00023237"/>
    </source>
</evidence>
<keyword evidence="7" id="KW-0998">Cell outer membrane</keyword>
<evidence type="ECO:0000256" key="6">
    <source>
        <dbReference type="ARBA" id="ARBA00023136"/>
    </source>
</evidence>
<organism evidence="9 10">
    <name type="scientific">Sulfurifustis variabilis</name>
    <dbReference type="NCBI Taxonomy" id="1675686"/>
    <lineage>
        <taxon>Bacteria</taxon>
        <taxon>Pseudomonadati</taxon>
        <taxon>Pseudomonadota</taxon>
        <taxon>Gammaproteobacteria</taxon>
        <taxon>Acidiferrobacterales</taxon>
        <taxon>Acidiferrobacteraceae</taxon>
        <taxon>Sulfurifustis</taxon>
    </lineage>
</organism>
<evidence type="ECO:0000256" key="2">
    <source>
        <dbReference type="ARBA" id="ARBA00007613"/>
    </source>
</evidence>